<feature type="domain" description="Pyridine nucleotide-disulphide oxidoreductase dimerisation" evidence="11">
    <location>
        <begin position="340"/>
        <end position="448"/>
    </location>
</feature>
<dbReference type="InterPro" id="IPR016156">
    <property type="entry name" value="FAD/NAD-linked_Rdtase_dimer_sf"/>
</dbReference>
<evidence type="ECO:0000256" key="2">
    <source>
        <dbReference type="ARBA" id="ARBA00022630"/>
    </source>
</evidence>
<evidence type="ECO:0000256" key="7">
    <source>
        <dbReference type="PIRSR" id="PIRSR000350-2"/>
    </source>
</evidence>
<dbReference type="GO" id="GO:0050660">
    <property type="term" value="F:flavin adenine dinucleotide binding"/>
    <property type="evidence" value="ECO:0007669"/>
    <property type="project" value="InterPro"/>
</dbReference>
<dbReference type="InterPro" id="IPR046952">
    <property type="entry name" value="GSHR/TRXR-like"/>
</dbReference>
<comment type="cofactor">
    <cofactor evidence="8">
        <name>FAD</name>
        <dbReference type="ChEBI" id="CHEBI:57692"/>
    </cofactor>
    <text evidence="8">Binds 1 FAD per subunit.</text>
</comment>
<evidence type="ECO:0000256" key="6">
    <source>
        <dbReference type="ARBA" id="ARBA00023284"/>
    </source>
</evidence>
<dbReference type="PANTHER" id="PTHR42737:SF2">
    <property type="entry name" value="GLUTATHIONE REDUCTASE"/>
    <property type="match status" value="1"/>
</dbReference>
<feature type="binding site" evidence="8">
    <location>
        <position position="263"/>
    </location>
    <ligand>
        <name>NAD(+)</name>
        <dbReference type="ChEBI" id="CHEBI:57540"/>
    </ligand>
</feature>
<keyword evidence="8" id="KW-0547">Nucleotide-binding</keyword>
<dbReference type="Pfam" id="PF02852">
    <property type="entry name" value="Pyr_redox_dim"/>
    <property type="match status" value="1"/>
</dbReference>
<dbReference type="Gene3D" id="3.30.390.30">
    <property type="match status" value="1"/>
</dbReference>
<dbReference type="KEGG" id="acru:HHL28_04895"/>
<dbReference type="FunFam" id="3.30.390.30:FF:000001">
    <property type="entry name" value="Dihydrolipoyl dehydrogenase"/>
    <property type="match status" value="1"/>
</dbReference>
<keyword evidence="14" id="KW-1185">Reference proteome</keyword>
<evidence type="ECO:0000256" key="9">
    <source>
        <dbReference type="PIRSR" id="PIRSR000350-4"/>
    </source>
</evidence>
<accession>A0A858R529</accession>
<organism evidence="13 14">
    <name type="scientific">Aerophototrophica crusticola</name>
    <dbReference type="NCBI Taxonomy" id="1709002"/>
    <lineage>
        <taxon>Bacteria</taxon>
        <taxon>Pseudomonadati</taxon>
        <taxon>Pseudomonadota</taxon>
        <taxon>Alphaproteobacteria</taxon>
        <taxon>Rhodospirillales</taxon>
        <taxon>Rhodospirillaceae</taxon>
        <taxon>Aerophototrophica</taxon>
    </lineage>
</organism>
<dbReference type="GO" id="GO:0045454">
    <property type="term" value="P:cell redox homeostasis"/>
    <property type="evidence" value="ECO:0007669"/>
    <property type="project" value="InterPro"/>
</dbReference>
<keyword evidence="3 8" id="KW-0274">FAD</keyword>
<dbReference type="NCBIfam" id="NF004776">
    <property type="entry name" value="PRK06116.1"/>
    <property type="match status" value="1"/>
</dbReference>
<feature type="domain" description="FAD/NAD(P)-binding" evidence="12">
    <location>
        <begin position="6"/>
        <end position="319"/>
    </location>
</feature>
<dbReference type="EMBL" id="CP051775">
    <property type="protein sequence ID" value="QJE72520.1"/>
    <property type="molecule type" value="Genomic_DNA"/>
</dbReference>
<dbReference type="InterPro" id="IPR012999">
    <property type="entry name" value="Pyr_OxRdtase_I_AS"/>
</dbReference>
<evidence type="ECO:0000256" key="3">
    <source>
        <dbReference type="ARBA" id="ARBA00022827"/>
    </source>
</evidence>
<evidence type="ECO:0000313" key="14">
    <source>
        <dbReference type="Proteomes" id="UP000501891"/>
    </source>
</evidence>
<feature type="binding site" evidence="8">
    <location>
        <begin position="176"/>
        <end position="183"/>
    </location>
    <ligand>
        <name>NAD(+)</name>
        <dbReference type="ChEBI" id="CHEBI:57540"/>
    </ligand>
</feature>
<dbReference type="InterPro" id="IPR036188">
    <property type="entry name" value="FAD/NAD-bd_sf"/>
</dbReference>
<protein>
    <submittedName>
        <fullName evidence="13">Glutathione-disulfide reductase</fullName>
        <ecNumber evidence="13">1.8.1.7</ecNumber>
    </submittedName>
</protein>
<dbReference type="Pfam" id="PF07992">
    <property type="entry name" value="Pyr_redox_2"/>
    <property type="match status" value="1"/>
</dbReference>
<dbReference type="EC" id="1.8.1.7" evidence="13"/>
<dbReference type="GO" id="GO:0006749">
    <property type="term" value="P:glutathione metabolic process"/>
    <property type="evidence" value="ECO:0007669"/>
    <property type="project" value="TreeGrafter"/>
</dbReference>
<dbReference type="SUPFAM" id="SSF51905">
    <property type="entry name" value="FAD/NAD(P)-binding domain"/>
    <property type="match status" value="1"/>
</dbReference>
<evidence type="ECO:0000313" key="13">
    <source>
        <dbReference type="EMBL" id="QJE72520.1"/>
    </source>
</evidence>
<keyword evidence="8" id="KW-0520">NAD</keyword>
<proteinExistence type="inferred from homology"/>
<sequence>MARFDYDLFVIGAGSGGVRAARIAGQHGARVAIAEERYFGGTCVNVGCVPKKLLVFAAHFGHDFEDAAGFGWDVPQKPTLDWERLKANVAGEVGRLNGIYRRLLEGAGCTIFEGRARIAGPNTISINGQTVTAEHILVAVGGWPELPDQPGAQEYGLTSNEMFSLPKFPKRLIVAGGGYIATEFACVFNGLGAEVTQLYRGKQILRGFDRDVREFLGEELVKSGINLRFNTIISRIEKSGDCLMVSLSDGRELEADAVLYAIGRRPHTADLGLETVGVELDDKGAIRVDADYQTTAPGVYALGDVTNRINLTPVALGEGHVLADRLFGKMPDRAVNYDNIPTAVFSIPPVATVGMPEEEARAKGIPVDVYRTNFKPMRNAMAGREQRTLMKLVVERESQRVIGVHMVGADTPEMIQAVAVAMNAGATKQTFDQTIGLHPTAAEEFVTMRTKAPEPLPMD</sequence>
<keyword evidence="4 10" id="KW-0560">Oxidoreductase</keyword>
<evidence type="ECO:0000256" key="5">
    <source>
        <dbReference type="ARBA" id="ARBA00023157"/>
    </source>
</evidence>
<dbReference type="GO" id="GO:0005829">
    <property type="term" value="C:cytosol"/>
    <property type="evidence" value="ECO:0007669"/>
    <property type="project" value="TreeGrafter"/>
</dbReference>
<evidence type="ECO:0000256" key="8">
    <source>
        <dbReference type="PIRSR" id="PIRSR000350-3"/>
    </source>
</evidence>
<feature type="binding site" evidence="8">
    <location>
        <position position="304"/>
    </location>
    <ligand>
        <name>FAD</name>
        <dbReference type="ChEBI" id="CHEBI:57692"/>
    </ligand>
</feature>
<dbReference type="PRINTS" id="PR00368">
    <property type="entry name" value="FADPNR"/>
</dbReference>
<evidence type="ECO:0000259" key="11">
    <source>
        <dbReference type="Pfam" id="PF02852"/>
    </source>
</evidence>
<comment type="similarity">
    <text evidence="1 10">Belongs to the class-I pyridine nucleotide-disulfide oxidoreductase family.</text>
</comment>
<dbReference type="Gene3D" id="3.50.50.60">
    <property type="entry name" value="FAD/NAD(P)-binding domain"/>
    <property type="match status" value="2"/>
</dbReference>
<evidence type="ECO:0000259" key="12">
    <source>
        <dbReference type="Pfam" id="PF07992"/>
    </source>
</evidence>
<dbReference type="AlphaFoldDB" id="A0A858R529"/>
<keyword evidence="6 10" id="KW-0676">Redox-active center</keyword>
<dbReference type="GO" id="GO:0004362">
    <property type="term" value="F:glutathione-disulfide reductase (NADPH) activity"/>
    <property type="evidence" value="ECO:0007669"/>
    <property type="project" value="UniProtKB-EC"/>
</dbReference>
<keyword evidence="2 10" id="KW-0285">Flavoprotein</keyword>
<evidence type="ECO:0000256" key="4">
    <source>
        <dbReference type="ARBA" id="ARBA00023002"/>
    </source>
</evidence>
<dbReference type="PIRSF" id="PIRSF000350">
    <property type="entry name" value="Mercury_reductase_MerA"/>
    <property type="match status" value="1"/>
</dbReference>
<gene>
    <name evidence="13" type="primary">gorA</name>
    <name evidence="13" type="ORF">HHL28_04895</name>
</gene>
<feature type="disulfide bond" description="Redox-active" evidence="9">
    <location>
        <begin position="43"/>
        <end position="48"/>
    </location>
</feature>
<dbReference type="PANTHER" id="PTHR42737">
    <property type="entry name" value="GLUTATHIONE REDUCTASE"/>
    <property type="match status" value="1"/>
</dbReference>
<name>A0A858R529_9PROT</name>
<dbReference type="PRINTS" id="PR00411">
    <property type="entry name" value="PNDRDTASEI"/>
</dbReference>
<dbReference type="Proteomes" id="UP000501891">
    <property type="component" value="Chromosome"/>
</dbReference>
<dbReference type="SUPFAM" id="SSF55424">
    <property type="entry name" value="FAD/NAD-linked reductases, dimerisation (C-terminal) domain"/>
    <property type="match status" value="1"/>
</dbReference>
<dbReference type="PROSITE" id="PS00076">
    <property type="entry name" value="PYRIDINE_REDOX_1"/>
    <property type="match status" value="1"/>
</dbReference>
<dbReference type="InterPro" id="IPR023753">
    <property type="entry name" value="FAD/NAD-binding_dom"/>
</dbReference>
<feature type="binding site" evidence="8">
    <location>
        <position position="52"/>
    </location>
    <ligand>
        <name>FAD</name>
        <dbReference type="ChEBI" id="CHEBI:57692"/>
    </ligand>
</feature>
<evidence type="ECO:0000256" key="10">
    <source>
        <dbReference type="RuleBase" id="RU003691"/>
    </source>
</evidence>
<dbReference type="InterPro" id="IPR004099">
    <property type="entry name" value="Pyr_nucl-diS_OxRdtase_dimer"/>
</dbReference>
<evidence type="ECO:0000256" key="1">
    <source>
        <dbReference type="ARBA" id="ARBA00007532"/>
    </source>
</evidence>
<dbReference type="GO" id="GO:0034599">
    <property type="term" value="P:cellular response to oxidative stress"/>
    <property type="evidence" value="ECO:0007669"/>
    <property type="project" value="TreeGrafter"/>
</dbReference>
<reference evidence="13" key="1">
    <citation type="submission" date="2020-04" db="EMBL/GenBank/DDBJ databases">
        <title>A desert anoxygenic phototrophic bacterium fixes CO2 using RubisCO under aerobic conditions.</title>
        <authorList>
            <person name="Tang K."/>
        </authorList>
    </citation>
    <scope>NUCLEOTIDE SEQUENCE [LARGE SCALE GENOMIC DNA]</scope>
    <source>
        <strain evidence="13">MIMtkB3</strain>
    </source>
</reference>
<feature type="active site" description="Proton acceptor" evidence="7">
    <location>
        <position position="438"/>
    </location>
</feature>
<keyword evidence="5" id="KW-1015">Disulfide bond</keyword>
<dbReference type="InterPro" id="IPR001100">
    <property type="entry name" value="Pyr_nuc-diS_OxRdtase"/>
</dbReference>